<evidence type="ECO:0000256" key="12">
    <source>
        <dbReference type="ARBA" id="ARBA00023501"/>
    </source>
</evidence>
<evidence type="ECO:0000256" key="5">
    <source>
        <dbReference type="ARBA" id="ARBA00022485"/>
    </source>
</evidence>
<dbReference type="HAMAP" id="MF_01026">
    <property type="entry name" value="LeuC_type1"/>
    <property type="match status" value="1"/>
</dbReference>
<dbReference type="GO" id="GO:0003994">
    <property type="term" value="F:aconitate hydratase activity"/>
    <property type="evidence" value="ECO:0007669"/>
    <property type="project" value="UniProtKB-EC"/>
</dbReference>
<dbReference type="EC" id="4.2.1.33" evidence="13"/>
<dbReference type="InterPro" id="IPR001030">
    <property type="entry name" value="Acoase/IPM_deHydtase_lsu_aba"/>
</dbReference>
<dbReference type="EMBL" id="SADV01000001">
    <property type="protein sequence ID" value="TQR39605.1"/>
    <property type="molecule type" value="Genomic_DNA"/>
</dbReference>
<keyword evidence="10 13" id="KW-0456">Lyase</keyword>
<keyword evidence="6 13" id="KW-0028">Amino-acid biosynthesis</keyword>
<dbReference type="NCBIfam" id="NF009116">
    <property type="entry name" value="PRK12466.1"/>
    <property type="match status" value="1"/>
</dbReference>
<dbReference type="GO" id="GO:0051539">
    <property type="term" value="F:4 iron, 4 sulfur cluster binding"/>
    <property type="evidence" value="ECO:0007669"/>
    <property type="project" value="UniProtKB-KW"/>
</dbReference>
<feature type="binding site" evidence="13">
    <location>
        <position position="406"/>
    </location>
    <ligand>
        <name>[4Fe-4S] cluster</name>
        <dbReference type="ChEBI" id="CHEBI:49883"/>
    </ligand>
</feature>
<dbReference type="OrthoDB" id="9802769at2"/>
<evidence type="ECO:0000313" key="15">
    <source>
        <dbReference type="EMBL" id="TQR39605.1"/>
    </source>
</evidence>
<evidence type="ECO:0000256" key="7">
    <source>
        <dbReference type="ARBA" id="ARBA00022723"/>
    </source>
</evidence>
<evidence type="ECO:0000256" key="10">
    <source>
        <dbReference type="ARBA" id="ARBA00023239"/>
    </source>
</evidence>
<feature type="domain" description="Aconitase/3-isopropylmalate dehydratase large subunit alpha/beta/alpha" evidence="14">
    <location>
        <begin position="7"/>
        <end position="456"/>
    </location>
</feature>
<evidence type="ECO:0000256" key="13">
    <source>
        <dbReference type="HAMAP-Rule" id="MF_01026"/>
    </source>
</evidence>
<comment type="subunit">
    <text evidence="13">Heterodimer of LeuC and LeuD.</text>
</comment>
<dbReference type="InterPro" id="IPR004430">
    <property type="entry name" value="3-IsopropMal_deHydase_lsu"/>
</dbReference>
<dbReference type="SUPFAM" id="SSF53732">
    <property type="entry name" value="Aconitase iron-sulfur domain"/>
    <property type="match status" value="1"/>
</dbReference>
<keyword evidence="11 13" id="KW-0100">Branched-chain amino acid biosynthesis</keyword>
<keyword evidence="8 13" id="KW-0408">Iron</keyword>
<dbReference type="InterPro" id="IPR018136">
    <property type="entry name" value="Aconitase_4Fe-4S_BS"/>
</dbReference>
<evidence type="ECO:0000256" key="6">
    <source>
        <dbReference type="ARBA" id="ARBA00022605"/>
    </source>
</evidence>
<dbReference type="InterPro" id="IPR050067">
    <property type="entry name" value="IPM_dehydratase_rel_enz"/>
</dbReference>
<organism evidence="15 16">
    <name type="scientific">Lysinibacillus sphaericus</name>
    <name type="common">Bacillus sphaericus</name>
    <dbReference type="NCBI Taxonomy" id="1421"/>
    <lineage>
        <taxon>Bacteria</taxon>
        <taxon>Bacillati</taxon>
        <taxon>Bacillota</taxon>
        <taxon>Bacilli</taxon>
        <taxon>Bacillales</taxon>
        <taxon>Bacillaceae</taxon>
        <taxon>Lysinibacillus</taxon>
    </lineage>
</organism>
<gene>
    <name evidence="13 15" type="primary">leuC</name>
    <name evidence="15" type="ORF">C7Y47_00795</name>
</gene>
<keyword evidence="9 13" id="KW-0411">Iron-sulfur</keyword>
<dbReference type="InterPro" id="IPR015931">
    <property type="entry name" value="Acnase/IPM_dHydase_lsu_aba_1/3"/>
</dbReference>
<dbReference type="Gene3D" id="3.30.499.10">
    <property type="entry name" value="Aconitase, domain 3"/>
    <property type="match status" value="2"/>
</dbReference>
<dbReference type="PANTHER" id="PTHR43822">
    <property type="entry name" value="HOMOACONITASE, MITOCHONDRIAL-RELATED"/>
    <property type="match status" value="1"/>
</dbReference>
<evidence type="ECO:0000256" key="3">
    <source>
        <dbReference type="ARBA" id="ARBA00004729"/>
    </source>
</evidence>
<dbReference type="CDD" id="cd01583">
    <property type="entry name" value="IPMI"/>
    <property type="match status" value="1"/>
</dbReference>
<dbReference type="FunFam" id="3.30.499.10:FF:000007">
    <property type="entry name" value="3-isopropylmalate dehydratase large subunit"/>
    <property type="match status" value="1"/>
</dbReference>
<evidence type="ECO:0000256" key="11">
    <source>
        <dbReference type="ARBA" id="ARBA00023304"/>
    </source>
</evidence>
<comment type="catalytic activity">
    <reaction evidence="1 13">
        <text>(2R,3S)-3-isopropylmalate = (2S)-2-isopropylmalate</text>
        <dbReference type="Rhea" id="RHEA:32287"/>
        <dbReference type="ChEBI" id="CHEBI:1178"/>
        <dbReference type="ChEBI" id="CHEBI:35121"/>
        <dbReference type="EC" id="4.2.1.33"/>
    </reaction>
</comment>
<dbReference type="InterPro" id="IPR036008">
    <property type="entry name" value="Aconitase_4Fe-4S_dom"/>
</dbReference>
<evidence type="ECO:0000256" key="4">
    <source>
        <dbReference type="ARBA" id="ARBA00022430"/>
    </source>
</evidence>
<protein>
    <recommendedName>
        <fullName evidence="13">3-isopropylmalate dehydratase large subunit</fullName>
        <ecNumber evidence="13">4.2.1.33</ecNumber>
    </recommendedName>
    <alternativeName>
        <fullName evidence="13">Alpha-IPM isomerase</fullName>
        <shortName evidence="13">IPMI</shortName>
    </alternativeName>
    <alternativeName>
        <fullName evidence="13">Isopropylmalate isomerase</fullName>
    </alternativeName>
</protein>
<dbReference type="NCBIfam" id="TIGR00170">
    <property type="entry name" value="leuC"/>
    <property type="match status" value="1"/>
</dbReference>
<comment type="cofactor">
    <cofactor evidence="13">
        <name>[4Fe-4S] cluster</name>
        <dbReference type="ChEBI" id="CHEBI:49883"/>
    </cofactor>
    <text evidence="13">Binds 1 [4Fe-4S] cluster per subunit.</text>
</comment>
<keyword evidence="7 13" id="KW-0479">Metal-binding</keyword>
<dbReference type="NCBIfam" id="NF004016">
    <property type="entry name" value="PRK05478.1"/>
    <property type="match status" value="1"/>
</dbReference>
<dbReference type="RefSeq" id="WP_142507026.1">
    <property type="nucleotide sequence ID" value="NZ_SADV01000001.1"/>
</dbReference>
<evidence type="ECO:0000256" key="1">
    <source>
        <dbReference type="ARBA" id="ARBA00000491"/>
    </source>
</evidence>
<comment type="function">
    <text evidence="2 13">Catalyzes the isomerization between 2-isopropylmalate and 3-isopropylmalate, via the formation of 2-isopropylmaleate.</text>
</comment>
<comment type="pathway">
    <text evidence="3 13">Amino-acid biosynthesis; L-leucine biosynthesis; L-leucine from 3-methyl-2-oxobutanoate: step 2/4.</text>
</comment>
<dbReference type="PROSITE" id="PS00450">
    <property type="entry name" value="ACONITASE_1"/>
    <property type="match status" value="1"/>
</dbReference>
<keyword evidence="4 13" id="KW-0432">Leucine biosynthesis</keyword>
<dbReference type="InterPro" id="IPR033941">
    <property type="entry name" value="IPMI_cat"/>
</dbReference>
<dbReference type="PANTHER" id="PTHR43822:SF9">
    <property type="entry name" value="3-ISOPROPYLMALATE DEHYDRATASE"/>
    <property type="match status" value="1"/>
</dbReference>
<evidence type="ECO:0000256" key="9">
    <source>
        <dbReference type="ARBA" id="ARBA00023014"/>
    </source>
</evidence>
<evidence type="ECO:0000313" key="16">
    <source>
        <dbReference type="Proteomes" id="UP000317944"/>
    </source>
</evidence>
<dbReference type="GO" id="GO:0009098">
    <property type="term" value="P:L-leucine biosynthetic process"/>
    <property type="evidence" value="ECO:0007669"/>
    <property type="project" value="UniProtKB-UniRule"/>
</dbReference>
<keyword evidence="5 13" id="KW-0004">4Fe-4S</keyword>
<feature type="binding site" evidence="13">
    <location>
        <position position="409"/>
    </location>
    <ligand>
        <name>[4Fe-4S] cluster</name>
        <dbReference type="ChEBI" id="CHEBI:49883"/>
    </ligand>
</feature>
<dbReference type="AlphaFoldDB" id="A0A544V0I7"/>
<proteinExistence type="inferred from homology"/>
<dbReference type="Proteomes" id="UP000317944">
    <property type="component" value="Unassembled WGS sequence"/>
</dbReference>
<dbReference type="UniPathway" id="UPA00048">
    <property type="reaction ID" value="UER00071"/>
</dbReference>
<reference evidence="15 16" key="1">
    <citation type="submission" date="2018-03" db="EMBL/GenBank/DDBJ databases">
        <title>Aerobic endospore-forming bacteria genome sequencing and assembly.</title>
        <authorList>
            <person name="Cavalcante D.A."/>
            <person name="Driks A."/>
            <person name="Putonti C."/>
            <person name="De-Souza M.T."/>
        </authorList>
    </citation>
    <scope>NUCLEOTIDE SEQUENCE [LARGE SCALE GENOMIC DNA]</scope>
    <source>
        <strain evidence="15 16">SDF0037</strain>
    </source>
</reference>
<evidence type="ECO:0000256" key="8">
    <source>
        <dbReference type="ARBA" id="ARBA00023004"/>
    </source>
</evidence>
<sequence length="469" mass="50923">MGKNIIEKIWDKHVVYQEEGKPDLLYIDLHLIHEVTSPQAFEGLRLNGRKVRRPDLSFATMDHNVPTKNLPTIHDLIARNQIETLAKNAEEFGVELAGMGHPDQGIVHVIGPELGLTQPGKTIVCGDSHTSTHGAFGAIAFGIGTSEVEHVLSTQTLWQNKPKTMEIRVEGELPVGVAAKDIILAIISKFGIGVGTGHIVEFTGEAIHKLSMEERMTICNMSIEAGAKAGLISPDQTTVDYIRGRKHAPRGEKFEEAADYWVSLASDEDATYDTVRIIQAEEIEPIITWGTNPSMGSGVSSNVPTQSEYEDESDKAALRKALAYMGLEEGQPLTSIDIQHVFIGSCTNSRISDLRAAANVIEGRKVHKNVTALVVPGSYSTKKQAEAEGLDKIFTDAGFEWRETGCSMCLAMNDDVVPAGERCASTSNRNFEGRQGAGSRTHLVSPPMAAAAAIAGHFVDVREFVKETV</sequence>
<dbReference type="Pfam" id="PF00330">
    <property type="entry name" value="Aconitase"/>
    <property type="match status" value="1"/>
</dbReference>
<dbReference type="PROSITE" id="PS01244">
    <property type="entry name" value="ACONITASE_2"/>
    <property type="match status" value="1"/>
</dbReference>
<feature type="binding site" evidence="13">
    <location>
        <position position="346"/>
    </location>
    <ligand>
        <name>[4Fe-4S] cluster</name>
        <dbReference type="ChEBI" id="CHEBI:49883"/>
    </ligand>
</feature>
<comment type="similarity">
    <text evidence="13">Belongs to the aconitase/IPM isomerase family. LeuC type 1 subfamily.</text>
</comment>
<dbReference type="GO" id="GO:0046872">
    <property type="term" value="F:metal ion binding"/>
    <property type="evidence" value="ECO:0007669"/>
    <property type="project" value="UniProtKB-KW"/>
</dbReference>
<dbReference type="PRINTS" id="PR00415">
    <property type="entry name" value="ACONITASE"/>
</dbReference>
<evidence type="ECO:0000256" key="2">
    <source>
        <dbReference type="ARBA" id="ARBA00002695"/>
    </source>
</evidence>
<dbReference type="GO" id="GO:0003861">
    <property type="term" value="F:3-isopropylmalate dehydratase activity"/>
    <property type="evidence" value="ECO:0007669"/>
    <property type="project" value="UniProtKB-UniRule"/>
</dbReference>
<name>A0A544V0I7_LYSSH</name>
<comment type="catalytic activity">
    <reaction evidence="12">
        <text>citrate = D-threo-isocitrate</text>
        <dbReference type="Rhea" id="RHEA:10336"/>
        <dbReference type="ChEBI" id="CHEBI:15562"/>
        <dbReference type="ChEBI" id="CHEBI:16947"/>
        <dbReference type="EC" id="4.2.1.3"/>
    </reaction>
</comment>
<accession>A0A544V0I7</accession>
<comment type="caution">
    <text evidence="15">The sequence shown here is derived from an EMBL/GenBank/DDBJ whole genome shotgun (WGS) entry which is preliminary data.</text>
</comment>
<evidence type="ECO:0000259" key="14">
    <source>
        <dbReference type="Pfam" id="PF00330"/>
    </source>
</evidence>